<feature type="transmembrane region" description="Helical" evidence="6">
    <location>
        <begin position="347"/>
        <end position="369"/>
    </location>
</feature>
<proteinExistence type="predicted"/>
<feature type="compositionally biased region" description="Low complexity" evidence="5">
    <location>
        <begin position="473"/>
        <end position="492"/>
    </location>
</feature>
<evidence type="ECO:0000313" key="8">
    <source>
        <dbReference type="EMBL" id="XBH20673.1"/>
    </source>
</evidence>
<organism evidence="8">
    <name type="scientific">Jonesiaceae bacterium BS-20</name>
    <dbReference type="NCBI Taxonomy" id="3120821"/>
    <lineage>
        <taxon>Bacteria</taxon>
        <taxon>Bacillati</taxon>
        <taxon>Actinomycetota</taxon>
        <taxon>Actinomycetes</taxon>
        <taxon>Micrococcales</taxon>
        <taxon>Jonesiaceae</taxon>
    </lineage>
</organism>
<name>A0AAU7DTV4_9MICO</name>
<dbReference type="PROSITE" id="PS50850">
    <property type="entry name" value="MFS"/>
    <property type="match status" value="1"/>
</dbReference>
<accession>A0AAU7DTV4</accession>
<dbReference type="InterPro" id="IPR011701">
    <property type="entry name" value="MFS"/>
</dbReference>
<evidence type="ECO:0000256" key="1">
    <source>
        <dbReference type="ARBA" id="ARBA00004651"/>
    </source>
</evidence>
<feature type="domain" description="Major facilitator superfamily (MFS) profile" evidence="7">
    <location>
        <begin position="257"/>
        <end position="492"/>
    </location>
</feature>
<dbReference type="GO" id="GO:0022857">
    <property type="term" value="F:transmembrane transporter activity"/>
    <property type="evidence" value="ECO:0007669"/>
    <property type="project" value="InterPro"/>
</dbReference>
<feature type="transmembrane region" description="Helical" evidence="6">
    <location>
        <begin position="172"/>
        <end position="190"/>
    </location>
</feature>
<protein>
    <submittedName>
        <fullName evidence="8">MFS transporter</fullName>
    </submittedName>
</protein>
<dbReference type="PANTHER" id="PTHR23514">
    <property type="entry name" value="BYPASS OF STOP CODON PROTEIN 6"/>
    <property type="match status" value="1"/>
</dbReference>
<feature type="transmembrane region" description="Helical" evidence="6">
    <location>
        <begin position="381"/>
        <end position="402"/>
    </location>
</feature>
<evidence type="ECO:0000259" key="7">
    <source>
        <dbReference type="PROSITE" id="PS50850"/>
    </source>
</evidence>
<dbReference type="CDD" id="cd17393">
    <property type="entry name" value="MFS_MosC_like"/>
    <property type="match status" value="1"/>
</dbReference>
<evidence type="ECO:0000256" key="3">
    <source>
        <dbReference type="ARBA" id="ARBA00022989"/>
    </source>
</evidence>
<dbReference type="InterPro" id="IPR020846">
    <property type="entry name" value="MFS_dom"/>
</dbReference>
<feature type="transmembrane region" description="Helical" evidence="6">
    <location>
        <begin position="408"/>
        <end position="426"/>
    </location>
</feature>
<dbReference type="Gene3D" id="1.20.1250.20">
    <property type="entry name" value="MFS general substrate transporter like domains"/>
    <property type="match status" value="2"/>
</dbReference>
<evidence type="ECO:0000256" key="2">
    <source>
        <dbReference type="ARBA" id="ARBA00022692"/>
    </source>
</evidence>
<sequence length="492" mass="50930">MSPVSAAAKLDPALSAARSSIIILFALMGLSYSSWLARLPVVREMLGLNTAELGVVFLAGAVGSLICVTIAGPLVVRYGGHAVLNVSAIGIGLAFVLEGLGPTIGSVWVLAAGIFLNGSFVALTNVPQNVESAAVERGIGKPILPLFHAAYSIGAVAGSLFGAACAYLDVPIFWQFAVMGVFTVVVRLMLIPKILLDTKLDTADLLERIGQARRKRVNKIETKLGLVSKPVPMTLRQRLGARRTRLGSALGAWREPRTLMIGMIIFSAALSEGSANNWLSIAVVDGFDKPESTGAVILAVFLISMTAFRLIGPHVITQFGRTRTLQGSSLSATAGLLLFGFSPSFEVAIVGTVLWGIGAALVTPLAISAASDEPLKAGARVSVVSAHGSIATLAAPPVLGFLAQSVGARAALTIICVFLVAALIFAKALAPLAEQKVLLGTGKGTPLEQPGQAPNAEQMPKSAEQHLQPAPPSADLHAPSSAAAATPILEQQ</sequence>
<dbReference type="InterPro" id="IPR051788">
    <property type="entry name" value="MFS_Transporter"/>
</dbReference>
<feature type="region of interest" description="Disordered" evidence="5">
    <location>
        <begin position="443"/>
        <end position="492"/>
    </location>
</feature>
<gene>
    <name evidence="8" type="ORF">V5R04_10560</name>
</gene>
<feature type="transmembrane region" description="Helical" evidence="6">
    <location>
        <begin position="53"/>
        <end position="75"/>
    </location>
</feature>
<keyword evidence="4 6" id="KW-0472">Membrane</keyword>
<dbReference type="AlphaFoldDB" id="A0AAU7DTV4"/>
<dbReference type="Pfam" id="PF07690">
    <property type="entry name" value="MFS_1"/>
    <property type="match status" value="1"/>
</dbReference>
<dbReference type="InterPro" id="IPR036259">
    <property type="entry name" value="MFS_trans_sf"/>
</dbReference>
<dbReference type="GO" id="GO:0005886">
    <property type="term" value="C:plasma membrane"/>
    <property type="evidence" value="ECO:0007669"/>
    <property type="project" value="UniProtKB-SubCell"/>
</dbReference>
<feature type="transmembrane region" description="Helical" evidence="6">
    <location>
        <begin position="293"/>
        <end position="312"/>
    </location>
</feature>
<evidence type="ECO:0000256" key="4">
    <source>
        <dbReference type="ARBA" id="ARBA00023136"/>
    </source>
</evidence>
<reference evidence="8" key="1">
    <citation type="submission" date="2024-02" db="EMBL/GenBank/DDBJ databases">
        <title>Tomenella chthoni gen. nov. sp. nov., a member of the family Jonesiaceae isolated from bat guano.</title>
        <authorList>
            <person name="Miller S.L."/>
            <person name="King J."/>
            <person name="Sankaranarayanan K."/>
            <person name="Lawson P.A."/>
        </authorList>
    </citation>
    <scope>NUCLEOTIDE SEQUENCE</scope>
    <source>
        <strain evidence="8">BS-20</strain>
    </source>
</reference>
<dbReference type="PANTHER" id="PTHR23514:SF13">
    <property type="entry name" value="INNER MEMBRANE PROTEIN YBJJ"/>
    <property type="match status" value="1"/>
</dbReference>
<comment type="subcellular location">
    <subcellularLocation>
        <location evidence="1">Cell membrane</location>
        <topology evidence="1">Multi-pass membrane protein</topology>
    </subcellularLocation>
</comment>
<dbReference type="SUPFAM" id="SSF103473">
    <property type="entry name" value="MFS general substrate transporter"/>
    <property type="match status" value="1"/>
</dbReference>
<feature type="transmembrane region" description="Helical" evidence="6">
    <location>
        <begin position="82"/>
        <end position="101"/>
    </location>
</feature>
<keyword evidence="2 6" id="KW-0812">Transmembrane</keyword>
<feature type="transmembrane region" description="Helical" evidence="6">
    <location>
        <begin position="21"/>
        <end position="41"/>
    </location>
</feature>
<feature type="transmembrane region" description="Helical" evidence="6">
    <location>
        <begin position="259"/>
        <end position="281"/>
    </location>
</feature>
<feature type="transmembrane region" description="Helical" evidence="6">
    <location>
        <begin position="107"/>
        <end position="126"/>
    </location>
</feature>
<keyword evidence="3 6" id="KW-1133">Transmembrane helix</keyword>
<evidence type="ECO:0000256" key="6">
    <source>
        <dbReference type="SAM" id="Phobius"/>
    </source>
</evidence>
<feature type="transmembrane region" description="Helical" evidence="6">
    <location>
        <begin position="146"/>
        <end position="166"/>
    </location>
</feature>
<dbReference type="EMBL" id="CP146203">
    <property type="protein sequence ID" value="XBH20673.1"/>
    <property type="molecule type" value="Genomic_DNA"/>
</dbReference>
<evidence type="ECO:0000256" key="5">
    <source>
        <dbReference type="SAM" id="MobiDB-lite"/>
    </source>
</evidence>